<accession>A0A4S8MJB5</accession>
<reference evidence="1 2" key="1">
    <citation type="journal article" date="2019" name="Nat. Ecol. Evol.">
        <title>Megaphylogeny resolves global patterns of mushroom evolution.</title>
        <authorList>
            <person name="Varga T."/>
            <person name="Krizsan K."/>
            <person name="Foldi C."/>
            <person name="Dima B."/>
            <person name="Sanchez-Garcia M."/>
            <person name="Sanchez-Ramirez S."/>
            <person name="Szollosi G.J."/>
            <person name="Szarkandi J.G."/>
            <person name="Papp V."/>
            <person name="Albert L."/>
            <person name="Andreopoulos W."/>
            <person name="Angelini C."/>
            <person name="Antonin V."/>
            <person name="Barry K.W."/>
            <person name="Bougher N.L."/>
            <person name="Buchanan P."/>
            <person name="Buyck B."/>
            <person name="Bense V."/>
            <person name="Catcheside P."/>
            <person name="Chovatia M."/>
            <person name="Cooper J."/>
            <person name="Damon W."/>
            <person name="Desjardin D."/>
            <person name="Finy P."/>
            <person name="Geml J."/>
            <person name="Haridas S."/>
            <person name="Hughes K."/>
            <person name="Justo A."/>
            <person name="Karasinski D."/>
            <person name="Kautmanova I."/>
            <person name="Kiss B."/>
            <person name="Kocsube S."/>
            <person name="Kotiranta H."/>
            <person name="LaButti K.M."/>
            <person name="Lechner B.E."/>
            <person name="Liimatainen K."/>
            <person name="Lipzen A."/>
            <person name="Lukacs Z."/>
            <person name="Mihaltcheva S."/>
            <person name="Morgado L.N."/>
            <person name="Niskanen T."/>
            <person name="Noordeloos M.E."/>
            <person name="Ohm R.A."/>
            <person name="Ortiz-Santana B."/>
            <person name="Ovrebo C."/>
            <person name="Racz N."/>
            <person name="Riley R."/>
            <person name="Savchenko A."/>
            <person name="Shiryaev A."/>
            <person name="Soop K."/>
            <person name="Spirin V."/>
            <person name="Szebenyi C."/>
            <person name="Tomsovsky M."/>
            <person name="Tulloss R.E."/>
            <person name="Uehling J."/>
            <person name="Grigoriev I.V."/>
            <person name="Vagvolgyi C."/>
            <person name="Papp T."/>
            <person name="Martin F.M."/>
            <person name="Miettinen O."/>
            <person name="Hibbett D.S."/>
            <person name="Nagy L.G."/>
        </authorList>
    </citation>
    <scope>NUCLEOTIDE SEQUENCE [LARGE SCALE GENOMIC DNA]</scope>
    <source>
        <strain evidence="1 2">CBS 962.96</strain>
    </source>
</reference>
<gene>
    <name evidence="1" type="ORF">K435DRAFT_652988</name>
</gene>
<dbReference type="InterPro" id="IPR011009">
    <property type="entry name" value="Kinase-like_dom_sf"/>
</dbReference>
<dbReference type="Proteomes" id="UP000297245">
    <property type="component" value="Unassembled WGS sequence"/>
</dbReference>
<name>A0A4S8MJB5_DENBC</name>
<dbReference type="OrthoDB" id="3261131at2759"/>
<evidence type="ECO:0000313" key="2">
    <source>
        <dbReference type="Proteomes" id="UP000297245"/>
    </source>
</evidence>
<evidence type="ECO:0000313" key="1">
    <source>
        <dbReference type="EMBL" id="THV02621.1"/>
    </source>
</evidence>
<evidence type="ECO:0008006" key="3">
    <source>
        <dbReference type="Google" id="ProtNLM"/>
    </source>
</evidence>
<keyword evidence="2" id="KW-1185">Reference proteome</keyword>
<dbReference type="EMBL" id="ML179075">
    <property type="protein sequence ID" value="THV02621.1"/>
    <property type="molecule type" value="Genomic_DNA"/>
</dbReference>
<organism evidence="1 2">
    <name type="scientific">Dendrothele bispora (strain CBS 962.96)</name>
    <dbReference type="NCBI Taxonomy" id="1314807"/>
    <lineage>
        <taxon>Eukaryota</taxon>
        <taxon>Fungi</taxon>
        <taxon>Dikarya</taxon>
        <taxon>Basidiomycota</taxon>
        <taxon>Agaricomycotina</taxon>
        <taxon>Agaricomycetes</taxon>
        <taxon>Agaricomycetidae</taxon>
        <taxon>Agaricales</taxon>
        <taxon>Agaricales incertae sedis</taxon>
        <taxon>Dendrothele</taxon>
    </lineage>
</organism>
<proteinExistence type="predicted"/>
<protein>
    <recommendedName>
        <fullName evidence="3">Protein kinase domain-containing protein</fullName>
    </recommendedName>
</protein>
<dbReference type="AlphaFoldDB" id="A0A4S8MJB5"/>
<dbReference type="SUPFAM" id="SSF56112">
    <property type="entry name" value="Protein kinase-like (PK-like)"/>
    <property type="match status" value="1"/>
</dbReference>
<sequence length="434" mass="48449">MCVVCTVAPPIEIFFPPFGKMIQNLQDPNFKPQAEHIQIAADIVKRAGVIMTTECTYMSIVQEKLQDLLNARFQNVCKDSGSSPYDGLSGSDAYPFVVLALKRMLGEGSCDPLVEAEYSVLRMWYERKDEREKCCCPTLILAGGGPNLCLAGAVFTDRFIVQRLSDTIFMAQASTSADELIFRVACFISVFENGILELKDFYANLKTKEVKALVPGKPHPRFFPQPTSFLGRDGKVVEFVYERGMDDDAQNVTFLVHTKESQKKLIVKFVARYGYEAHGLLAEKDFAPKLHYCGLLDGKTDVQNYPEAQGTIRTDALGLYRGPTRMVVMDFLDGRSAIDSPPPPNARKDIKTALDILHGNGFVFGDLREPNIVYHKASDGKYKAKLIDFDWCGKEGVAFYPPGLAKELFPSGPLTEIKKAHDIVMFTKLFPAEY</sequence>